<reference evidence="12 13" key="1">
    <citation type="submission" date="2024-10" db="EMBL/GenBank/DDBJ databases">
        <authorList>
            <person name="Kim D."/>
        </authorList>
    </citation>
    <scope>NUCLEOTIDE SEQUENCE [LARGE SCALE GENOMIC DNA]</scope>
    <source>
        <strain evidence="12">BH-2024</strain>
    </source>
</reference>
<dbReference type="EC" id="3.1.2.22" evidence="2"/>
<dbReference type="PANTHER" id="PTHR11247">
    <property type="entry name" value="PALMITOYL-PROTEIN THIOESTERASE/DOLICHYLDIPHOSPHATASE 1"/>
    <property type="match status" value="1"/>
</dbReference>
<evidence type="ECO:0000313" key="13">
    <source>
        <dbReference type="Proteomes" id="UP001620626"/>
    </source>
</evidence>
<feature type="compositionally biased region" description="Low complexity" evidence="10">
    <location>
        <begin position="310"/>
        <end position="323"/>
    </location>
</feature>
<evidence type="ECO:0000256" key="7">
    <source>
        <dbReference type="ARBA" id="ARBA00023180"/>
    </source>
</evidence>
<evidence type="ECO:0000256" key="4">
    <source>
        <dbReference type="ARBA" id="ARBA00022729"/>
    </source>
</evidence>
<dbReference type="Proteomes" id="UP001620626">
    <property type="component" value="Unassembled WGS sequence"/>
</dbReference>
<feature type="signal peptide" evidence="11">
    <location>
        <begin position="1"/>
        <end position="19"/>
    </location>
</feature>
<dbReference type="GO" id="GO:0008474">
    <property type="term" value="F:palmitoyl-(protein) hydrolase activity"/>
    <property type="evidence" value="ECO:0007669"/>
    <property type="project" value="UniProtKB-EC"/>
</dbReference>
<evidence type="ECO:0000256" key="2">
    <source>
        <dbReference type="ARBA" id="ARBA00012423"/>
    </source>
</evidence>
<name>A0ABD2IIR6_9BILA</name>
<proteinExistence type="inferred from homology"/>
<keyword evidence="4 11" id="KW-0732">Signal</keyword>
<dbReference type="FunFam" id="3.40.50.1820:FF:000107">
    <property type="entry name" value="Palmitoyl-protein thioesterase 1"/>
    <property type="match status" value="1"/>
</dbReference>
<dbReference type="AlphaFoldDB" id="A0ABD2IIR6"/>
<protein>
    <recommendedName>
        <fullName evidence="3">Palmitoyl-protein thioesterase 1</fullName>
        <ecNumber evidence="2">3.1.2.22</ecNumber>
    </recommendedName>
    <alternativeName>
        <fullName evidence="8">Palmitoyl-protein hydrolase 1</fullName>
    </alternativeName>
</protein>
<accession>A0ABD2IIR6</accession>
<dbReference type="Pfam" id="PF02089">
    <property type="entry name" value="Palm_thioest"/>
    <property type="match status" value="1"/>
</dbReference>
<comment type="catalytic activity">
    <reaction evidence="9">
        <text>S-hexadecanoyl-L-cysteinyl-[protein] + H2O = L-cysteinyl-[protein] + hexadecanoate + H(+)</text>
        <dbReference type="Rhea" id="RHEA:19233"/>
        <dbReference type="Rhea" id="RHEA-COMP:10131"/>
        <dbReference type="Rhea" id="RHEA-COMP:11032"/>
        <dbReference type="ChEBI" id="CHEBI:7896"/>
        <dbReference type="ChEBI" id="CHEBI:15377"/>
        <dbReference type="ChEBI" id="CHEBI:15378"/>
        <dbReference type="ChEBI" id="CHEBI:29950"/>
        <dbReference type="ChEBI" id="CHEBI:74151"/>
        <dbReference type="EC" id="3.1.2.22"/>
    </reaction>
    <physiologicalReaction direction="left-to-right" evidence="9">
        <dbReference type="Rhea" id="RHEA:19234"/>
    </physiologicalReaction>
</comment>
<evidence type="ECO:0000256" key="11">
    <source>
        <dbReference type="SAM" id="SignalP"/>
    </source>
</evidence>
<dbReference type="EMBL" id="JBICBT010001223">
    <property type="protein sequence ID" value="KAL3077735.1"/>
    <property type="molecule type" value="Genomic_DNA"/>
</dbReference>
<keyword evidence="6" id="KW-1015">Disulfide bond</keyword>
<organism evidence="12 13">
    <name type="scientific">Heterodera trifolii</name>
    <dbReference type="NCBI Taxonomy" id="157864"/>
    <lineage>
        <taxon>Eukaryota</taxon>
        <taxon>Metazoa</taxon>
        <taxon>Ecdysozoa</taxon>
        <taxon>Nematoda</taxon>
        <taxon>Chromadorea</taxon>
        <taxon>Rhabditida</taxon>
        <taxon>Tylenchina</taxon>
        <taxon>Tylenchomorpha</taxon>
        <taxon>Tylenchoidea</taxon>
        <taxon>Heteroderidae</taxon>
        <taxon>Heteroderinae</taxon>
        <taxon>Heterodera</taxon>
    </lineage>
</organism>
<evidence type="ECO:0000256" key="8">
    <source>
        <dbReference type="ARBA" id="ARBA00031934"/>
    </source>
</evidence>
<keyword evidence="7" id="KW-0325">Glycoprotein</keyword>
<dbReference type="Gene3D" id="3.40.50.1820">
    <property type="entry name" value="alpha/beta hydrolase"/>
    <property type="match status" value="1"/>
</dbReference>
<comment type="caution">
    <text evidence="12">The sequence shown here is derived from an EMBL/GenBank/DDBJ whole genome shotgun (WGS) entry which is preliminary data.</text>
</comment>
<dbReference type="InterPro" id="IPR029058">
    <property type="entry name" value="AB_hydrolase_fold"/>
</dbReference>
<dbReference type="PANTHER" id="PTHR11247:SF8">
    <property type="entry name" value="PALMITOYL-PROTEIN THIOESTERASE 1"/>
    <property type="match status" value="1"/>
</dbReference>
<comment type="similarity">
    <text evidence="1">Belongs to the palmitoyl-protein thioesterase family.</text>
</comment>
<dbReference type="PRINTS" id="PR00414">
    <property type="entry name" value="PPTHIESTRASE"/>
</dbReference>
<evidence type="ECO:0000256" key="1">
    <source>
        <dbReference type="ARBA" id="ARBA00010758"/>
    </source>
</evidence>
<evidence type="ECO:0000256" key="9">
    <source>
        <dbReference type="ARBA" id="ARBA00047409"/>
    </source>
</evidence>
<dbReference type="InterPro" id="IPR002472">
    <property type="entry name" value="Palm_thioest"/>
</dbReference>
<feature type="chain" id="PRO_5044895049" description="Palmitoyl-protein thioesterase 1" evidence="11">
    <location>
        <begin position="20"/>
        <end position="350"/>
    </location>
</feature>
<evidence type="ECO:0000313" key="12">
    <source>
        <dbReference type="EMBL" id="KAL3077735.1"/>
    </source>
</evidence>
<evidence type="ECO:0000256" key="3">
    <source>
        <dbReference type="ARBA" id="ARBA00014212"/>
    </source>
</evidence>
<keyword evidence="13" id="KW-1185">Reference proteome</keyword>
<keyword evidence="5" id="KW-0378">Hydrolase</keyword>
<feature type="region of interest" description="Disordered" evidence="10">
    <location>
        <begin position="303"/>
        <end position="350"/>
    </location>
</feature>
<dbReference type="SUPFAM" id="SSF53474">
    <property type="entry name" value="alpha/beta-Hydrolases"/>
    <property type="match status" value="1"/>
</dbReference>
<sequence>MTFTFAVVLLLFIPPLTLAKSARAEGPVPVVLWHGMGDSCCNPYSMGFIRKLILTNLPRAYVLSLQLGSSVAEDIGRGYFANMNDEVAAVCQQLAEDARLANGYNAIGFSQGALFVRALAQRCPYPPIRNLISIGGPQQGIFGLPFCPGSFYVCSLIRRLLDNGAYTEFAQHNLVQAQYWHDPNLAEGYRRANIFLADVNCERSCDSTYRDNMAKLRNFVLVGFSNDHKLVPKETAWFGFYADNDTQTIVPMEQTEIYKQDRIGLKTLNESNRLHFLTFNGEHLQIPTDLFISEIVEKYLKEEISEDGSDGSSSSSSSSSESAETSRETEEEEEKEEQSWGGKARTDQSQ</sequence>
<evidence type="ECO:0000256" key="10">
    <source>
        <dbReference type="SAM" id="MobiDB-lite"/>
    </source>
</evidence>
<evidence type="ECO:0000256" key="6">
    <source>
        <dbReference type="ARBA" id="ARBA00023157"/>
    </source>
</evidence>
<evidence type="ECO:0000256" key="5">
    <source>
        <dbReference type="ARBA" id="ARBA00022801"/>
    </source>
</evidence>
<gene>
    <name evidence="12" type="ORF">niasHT_035527</name>
</gene>